<sequence>MVNNNLLHVNLDRNGQITRRKLLRLAGAGFAGLTGMGILRTLGLNAEEMKRQGKACIMVFLTGAPSQLETWDPKPGTDNGGPTKAIQTKIAGVQFAEYWPKLAKLTSDLSVIRSMHGKEAAHNRGQYHLRTGRRLGGASDFPHFGSVMAHELGDPDADIPNFISIGNTISSGFLGVRYAPFVIGQAGKLPDNVAAPVGQPRMNRRLGLLREQDSDFAFAGAEGIASEHIELYSKASSLMTSKRLKAFNTASEPDAMKNRYGKHAFGQGCLVARRLVESGVPFVEVQRGGWDMHNSLWQKIRGNAAQVDQGVSALITDLKQRGMLENTLVLCLGEFGRTPKINQRTPEVGRDHWARNFNMLIAGGGIQGGRVVGKTSDDGMEIEDRPVEVDDLFQTMCHCVGIDADKEFITPAGRPLRIVDAGSPVKELL</sequence>
<evidence type="ECO:0008006" key="4">
    <source>
        <dbReference type="Google" id="ProtNLM"/>
    </source>
</evidence>
<evidence type="ECO:0000313" key="2">
    <source>
        <dbReference type="EMBL" id="QDU38476.1"/>
    </source>
</evidence>
<dbReference type="Pfam" id="PF07394">
    <property type="entry name" value="DUF1501"/>
    <property type="match status" value="1"/>
</dbReference>
<dbReference type="Proteomes" id="UP000320496">
    <property type="component" value="Chromosome"/>
</dbReference>
<evidence type="ECO:0000256" key="1">
    <source>
        <dbReference type="SAM" id="Phobius"/>
    </source>
</evidence>
<dbReference type="PANTHER" id="PTHR43737">
    <property type="entry name" value="BLL7424 PROTEIN"/>
    <property type="match status" value="1"/>
</dbReference>
<dbReference type="InterPro" id="IPR010869">
    <property type="entry name" value="DUF1501"/>
</dbReference>
<feature type="transmembrane region" description="Helical" evidence="1">
    <location>
        <begin position="22"/>
        <end position="42"/>
    </location>
</feature>
<accession>A0A517Z7M8</accession>
<dbReference type="EMBL" id="CP036275">
    <property type="protein sequence ID" value="QDU38476.1"/>
    <property type="molecule type" value="Genomic_DNA"/>
</dbReference>
<keyword evidence="1" id="KW-1133">Transmembrane helix</keyword>
<reference evidence="2 3" key="1">
    <citation type="submission" date="2019-02" db="EMBL/GenBank/DDBJ databases">
        <title>Deep-cultivation of Planctomycetes and their phenomic and genomic characterization uncovers novel biology.</title>
        <authorList>
            <person name="Wiegand S."/>
            <person name="Jogler M."/>
            <person name="Boedeker C."/>
            <person name="Pinto D."/>
            <person name="Vollmers J."/>
            <person name="Rivas-Marin E."/>
            <person name="Kohn T."/>
            <person name="Peeters S.H."/>
            <person name="Heuer A."/>
            <person name="Rast P."/>
            <person name="Oberbeckmann S."/>
            <person name="Bunk B."/>
            <person name="Jeske O."/>
            <person name="Meyerdierks A."/>
            <person name="Storesund J.E."/>
            <person name="Kallscheuer N."/>
            <person name="Luecker S."/>
            <person name="Lage O.M."/>
            <person name="Pohl T."/>
            <person name="Merkel B.J."/>
            <person name="Hornburger P."/>
            <person name="Mueller R.-W."/>
            <person name="Bruemmer F."/>
            <person name="Labrenz M."/>
            <person name="Spormann A.M."/>
            <person name="Op den Camp H."/>
            <person name="Overmann J."/>
            <person name="Amann R."/>
            <person name="Jetten M.S.M."/>
            <person name="Mascher T."/>
            <person name="Medema M.H."/>
            <person name="Devos D.P."/>
            <person name="Kaster A.-K."/>
            <person name="Ovreas L."/>
            <person name="Rohde M."/>
            <person name="Galperin M.Y."/>
            <person name="Jogler C."/>
        </authorList>
    </citation>
    <scope>NUCLEOTIDE SEQUENCE [LARGE SCALE GENOMIC DNA]</scope>
    <source>
        <strain evidence="2 3">Mal4</strain>
    </source>
</reference>
<evidence type="ECO:0000313" key="3">
    <source>
        <dbReference type="Proteomes" id="UP000320496"/>
    </source>
</evidence>
<proteinExistence type="predicted"/>
<dbReference type="KEGG" id="mri:Mal4_28040"/>
<dbReference type="OrthoDB" id="232368at2"/>
<protein>
    <recommendedName>
        <fullName evidence="4">Sulfatase</fullName>
    </recommendedName>
</protein>
<dbReference type="PANTHER" id="PTHR43737:SF1">
    <property type="entry name" value="DUF1501 DOMAIN-CONTAINING PROTEIN"/>
    <property type="match status" value="1"/>
</dbReference>
<dbReference type="AlphaFoldDB" id="A0A517Z7M8"/>
<keyword evidence="3" id="KW-1185">Reference proteome</keyword>
<dbReference type="Gene3D" id="3.40.720.10">
    <property type="entry name" value="Alkaline Phosphatase, subunit A"/>
    <property type="match status" value="1"/>
</dbReference>
<dbReference type="SUPFAM" id="SSF53649">
    <property type="entry name" value="Alkaline phosphatase-like"/>
    <property type="match status" value="1"/>
</dbReference>
<organism evidence="2 3">
    <name type="scientific">Maioricimonas rarisocia</name>
    <dbReference type="NCBI Taxonomy" id="2528026"/>
    <lineage>
        <taxon>Bacteria</taxon>
        <taxon>Pseudomonadati</taxon>
        <taxon>Planctomycetota</taxon>
        <taxon>Planctomycetia</taxon>
        <taxon>Planctomycetales</taxon>
        <taxon>Planctomycetaceae</taxon>
        <taxon>Maioricimonas</taxon>
    </lineage>
</organism>
<keyword evidence="1" id="KW-0472">Membrane</keyword>
<dbReference type="InterPro" id="IPR017850">
    <property type="entry name" value="Alkaline_phosphatase_core_sf"/>
</dbReference>
<keyword evidence="1" id="KW-0812">Transmembrane</keyword>
<gene>
    <name evidence="2" type="ORF">Mal4_28040</name>
</gene>
<dbReference type="RefSeq" id="WP_145369752.1">
    <property type="nucleotide sequence ID" value="NZ_CP036275.1"/>
</dbReference>
<name>A0A517Z7M8_9PLAN</name>